<evidence type="ECO:0000313" key="2">
    <source>
        <dbReference type="EMBL" id="EUA20449.1"/>
    </source>
</evidence>
<feature type="compositionally biased region" description="Low complexity" evidence="1">
    <location>
        <begin position="41"/>
        <end position="61"/>
    </location>
</feature>
<reference evidence="2" key="1">
    <citation type="submission" date="2014-01" db="EMBL/GenBank/DDBJ databases">
        <authorList>
            <person name="Brown-Elliot B."/>
            <person name="Wallace R."/>
            <person name="Lenaerts A."/>
            <person name="Ordway D."/>
            <person name="DeGroote M.A."/>
            <person name="Parker T."/>
            <person name="Sizemore C."/>
            <person name="Tallon L.J."/>
            <person name="Sadzewicz L.K."/>
            <person name="Sengamalay N."/>
            <person name="Fraser C.M."/>
            <person name="Hine E."/>
            <person name="Shefchek K.A."/>
            <person name="Das S.P."/>
            <person name="Tettelin H."/>
        </authorList>
    </citation>
    <scope>NUCLEOTIDE SEQUENCE [LARGE SCALE GENOMIC DNA]</scope>
    <source>
        <strain evidence="2">4042</strain>
    </source>
</reference>
<dbReference type="AlphaFoldDB" id="X7ZM86"/>
<evidence type="ECO:0000256" key="1">
    <source>
        <dbReference type="SAM" id="MobiDB-lite"/>
    </source>
</evidence>
<protein>
    <submittedName>
        <fullName evidence="2">Xaa-Pro dipeptidase domain protein</fullName>
        <ecNumber evidence="2">3.4.13.9</ecNumber>
    </submittedName>
</protein>
<dbReference type="GO" id="GO:0102009">
    <property type="term" value="F:proline dipeptidase activity"/>
    <property type="evidence" value="ECO:0007669"/>
    <property type="project" value="UniProtKB-EC"/>
</dbReference>
<keyword evidence="2" id="KW-0378">Hydrolase</keyword>
<proteinExistence type="predicted"/>
<keyword evidence="2" id="KW-0645">Protease</keyword>
<name>X7ZM86_MYCXE</name>
<sequence>MSRELEALMLDHGADGVSFDTIVAAGRIRRSRTTGPPTRCWPPATSSRSTSARWSPATTRT</sequence>
<feature type="region of interest" description="Disordered" evidence="1">
    <location>
        <begin position="29"/>
        <end position="61"/>
    </location>
</feature>
<keyword evidence="2" id="KW-0224">Dipeptidase</keyword>
<gene>
    <name evidence="2" type="primary">yqhT</name>
    <name evidence="2" type="ORF">I553_10168</name>
</gene>
<dbReference type="PATRIC" id="fig|1299334.3.peg.7877"/>
<dbReference type="EMBL" id="JAOB01000071">
    <property type="protein sequence ID" value="EUA20449.1"/>
    <property type="molecule type" value="Genomic_DNA"/>
</dbReference>
<comment type="caution">
    <text evidence="2">The sequence shown here is derived from an EMBL/GenBank/DDBJ whole genome shotgun (WGS) entry which is preliminary data.</text>
</comment>
<organism evidence="2">
    <name type="scientific">Mycobacterium xenopi 4042</name>
    <dbReference type="NCBI Taxonomy" id="1299334"/>
    <lineage>
        <taxon>Bacteria</taxon>
        <taxon>Bacillati</taxon>
        <taxon>Actinomycetota</taxon>
        <taxon>Actinomycetes</taxon>
        <taxon>Mycobacteriales</taxon>
        <taxon>Mycobacteriaceae</taxon>
        <taxon>Mycobacterium</taxon>
    </lineage>
</organism>
<dbReference type="EC" id="3.4.13.9" evidence="2"/>
<accession>X7ZM86</accession>